<feature type="domain" description="Helicase ATP-binding" evidence="8">
    <location>
        <begin position="32"/>
        <end position="207"/>
    </location>
</feature>
<evidence type="ECO:0000256" key="2">
    <source>
        <dbReference type="ARBA" id="ARBA00022801"/>
    </source>
</evidence>
<keyword evidence="3 7" id="KW-0347">Helicase</keyword>
<gene>
    <name evidence="11" type="ORF">NZ698_05120</name>
</gene>
<reference evidence="12" key="1">
    <citation type="submission" date="2023-07" db="EMBL/GenBank/DDBJ databases">
        <title>Chryseobacterium sp. strain PBS4-4 Genome sequencing and assembly.</title>
        <authorList>
            <person name="Jung Y."/>
        </authorList>
    </citation>
    <scope>NUCLEOTIDE SEQUENCE [LARGE SCALE GENOMIC DNA]</scope>
    <source>
        <strain evidence="12">PBS4-4</strain>
    </source>
</reference>
<feature type="short sequence motif" description="Q motif" evidence="6">
    <location>
        <begin position="1"/>
        <end position="29"/>
    </location>
</feature>
<dbReference type="Pfam" id="PF00271">
    <property type="entry name" value="Helicase_C"/>
    <property type="match status" value="1"/>
</dbReference>
<feature type="domain" description="Helicase C-terminal" evidence="9">
    <location>
        <begin position="218"/>
        <end position="380"/>
    </location>
</feature>
<evidence type="ECO:0000313" key="11">
    <source>
        <dbReference type="EMBL" id="MCU7616569.1"/>
    </source>
</evidence>
<dbReference type="PROSITE" id="PS51195">
    <property type="entry name" value="Q_MOTIF"/>
    <property type="match status" value="1"/>
</dbReference>
<evidence type="ECO:0000256" key="5">
    <source>
        <dbReference type="ARBA" id="ARBA00038437"/>
    </source>
</evidence>
<dbReference type="InterPro" id="IPR000629">
    <property type="entry name" value="RNA-helicase_DEAD-box_CS"/>
</dbReference>
<dbReference type="CDD" id="cd18787">
    <property type="entry name" value="SF2_C_DEAD"/>
    <property type="match status" value="1"/>
</dbReference>
<evidence type="ECO:0000256" key="6">
    <source>
        <dbReference type="PROSITE-ProRule" id="PRU00552"/>
    </source>
</evidence>
<dbReference type="Proteomes" id="UP001208649">
    <property type="component" value="Unassembled WGS sequence"/>
</dbReference>
<sequence length="380" mass="42621">MSFESLGLSSNIIHSVKKLGYLKPFPIQEQAIPIILQGKDLVGIAQTGSGKTACFVMPILEKLQNAEVKKDRNVQVLILVPTRELAIQIDEVFRAFTENLKREIRTMAVYGGVSINPQMKGMFGVEVLIATPGRLLDLIDHNALSISGIQHLVIDEADKMFQLGFGDEMNKLFGMMPVMKQTTLFSATLDDKVSEMKKRISMNPTLIEIKKEEVEIDNIEQLAYHVSPENKGPFLRYLIKEKKVEKALIFVSSTKSADNLVEKLKKNKIKAVAIHSQKSQGARRNNLEEFKVNGAQILVATDLIGRGIHIESLPCVINYELPRSPLDYIHRIGRTGRAGEKGTAINILTDDELQHFRVIQKKMGKKVTLHRTEGIELHGY</sequence>
<dbReference type="SMART" id="SM00490">
    <property type="entry name" value="HELICc"/>
    <property type="match status" value="1"/>
</dbReference>
<dbReference type="Gene3D" id="3.40.50.300">
    <property type="entry name" value="P-loop containing nucleotide triphosphate hydrolases"/>
    <property type="match status" value="2"/>
</dbReference>
<dbReference type="EMBL" id="JAOTEM010000001">
    <property type="protein sequence ID" value="MCU7616569.1"/>
    <property type="molecule type" value="Genomic_DNA"/>
</dbReference>
<organism evidence="11 12">
    <name type="scientific">Chryseobacterium edaphi</name>
    <dbReference type="NCBI Taxonomy" id="2976532"/>
    <lineage>
        <taxon>Bacteria</taxon>
        <taxon>Pseudomonadati</taxon>
        <taxon>Bacteroidota</taxon>
        <taxon>Flavobacteriia</taxon>
        <taxon>Flavobacteriales</taxon>
        <taxon>Weeksellaceae</taxon>
        <taxon>Chryseobacterium group</taxon>
        <taxon>Chryseobacterium</taxon>
    </lineage>
</organism>
<evidence type="ECO:0000313" key="12">
    <source>
        <dbReference type="Proteomes" id="UP001208649"/>
    </source>
</evidence>
<evidence type="ECO:0000259" key="8">
    <source>
        <dbReference type="PROSITE" id="PS51192"/>
    </source>
</evidence>
<dbReference type="GO" id="GO:0004386">
    <property type="term" value="F:helicase activity"/>
    <property type="evidence" value="ECO:0007669"/>
    <property type="project" value="UniProtKB-KW"/>
</dbReference>
<dbReference type="CDD" id="cd00268">
    <property type="entry name" value="DEADc"/>
    <property type="match status" value="1"/>
</dbReference>
<dbReference type="InterPro" id="IPR027417">
    <property type="entry name" value="P-loop_NTPase"/>
</dbReference>
<dbReference type="InterPro" id="IPR044742">
    <property type="entry name" value="DEAD/DEAH_RhlB"/>
</dbReference>
<evidence type="ECO:0000256" key="7">
    <source>
        <dbReference type="RuleBase" id="RU000492"/>
    </source>
</evidence>
<dbReference type="SMART" id="SM00487">
    <property type="entry name" value="DEXDc"/>
    <property type="match status" value="1"/>
</dbReference>
<name>A0ABT2W2X5_9FLAO</name>
<dbReference type="PROSITE" id="PS00039">
    <property type="entry name" value="DEAD_ATP_HELICASE"/>
    <property type="match status" value="1"/>
</dbReference>
<feature type="domain" description="DEAD-box RNA helicase Q" evidence="10">
    <location>
        <begin position="1"/>
        <end position="29"/>
    </location>
</feature>
<keyword evidence="1 7" id="KW-0547">Nucleotide-binding</keyword>
<keyword evidence="4 7" id="KW-0067">ATP-binding</keyword>
<proteinExistence type="inferred from homology"/>
<keyword evidence="2 7" id="KW-0378">Hydrolase</keyword>
<evidence type="ECO:0000259" key="10">
    <source>
        <dbReference type="PROSITE" id="PS51195"/>
    </source>
</evidence>
<protein>
    <submittedName>
        <fullName evidence="11">DEAD/DEAH box helicase</fullName>
    </submittedName>
</protein>
<comment type="similarity">
    <text evidence="5 7">Belongs to the DEAD box helicase family.</text>
</comment>
<dbReference type="PANTHER" id="PTHR47959">
    <property type="entry name" value="ATP-DEPENDENT RNA HELICASE RHLE-RELATED"/>
    <property type="match status" value="1"/>
</dbReference>
<dbReference type="RefSeq" id="WP_263002008.1">
    <property type="nucleotide sequence ID" value="NZ_JAOTEM010000001.1"/>
</dbReference>
<evidence type="ECO:0000256" key="3">
    <source>
        <dbReference type="ARBA" id="ARBA00022806"/>
    </source>
</evidence>
<evidence type="ECO:0000256" key="4">
    <source>
        <dbReference type="ARBA" id="ARBA00022840"/>
    </source>
</evidence>
<dbReference type="PROSITE" id="PS51194">
    <property type="entry name" value="HELICASE_CTER"/>
    <property type="match status" value="1"/>
</dbReference>
<comment type="caution">
    <text evidence="11">The sequence shown here is derived from an EMBL/GenBank/DDBJ whole genome shotgun (WGS) entry which is preliminary data.</text>
</comment>
<evidence type="ECO:0000259" key="9">
    <source>
        <dbReference type="PROSITE" id="PS51194"/>
    </source>
</evidence>
<dbReference type="Pfam" id="PF00270">
    <property type="entry name" value="DEAD"/>
    <property type="match status" value="1"/>
</dbReference>
<dbReference type="InterPro" id="IPR001650">
    <property type="entry name" value="Helicase_C-like"/>
</dbReference>
<evidence type="ECO:0000256" key="1">
    <source>
        <dbReference type="ARBA" id="ARBA00022741"/>
    </source>
</evidence>
<dbReference type="InterPro" id="IPR014014">
    <property type="entry name" value="RNA_helicase_DEAD_Q_motif"/>
</dbReference>
<dbReference type="SUPFAM" id="SSF52540">
    <property type="entry name" value="P-loop containing nucleoside triphosphate hydrolases"/>
    <property type="match status" value="1"/>
</dbReference>
<dbReference type="InterPro" id="IPR014001">
    <property type="entry name" value="Helicase_ATP-bd"/>
</dbReference>
<keyword evidence="12" id="KW-1185">Reference proteome</keyword>
<dbReference type="PROSITE" id="PS51192">
    <property type="entry name" value="HELICASE_ATP_BIND_1"/>
    <property type="match status" value="1"/>
</dbReference>
<accession>A0ABT2W2X5</accession>
<dbReference type="InterPro" id="IPR011545">
    <property type="entry name" value="DEAD/DEAH_box_helicase_dom"/>
</dbReference>
<dbReference type="InterPro" id="IPR050079">
    <property type="entry name" value="DEAD_box_RNA_helicase"/>
</dbReference>
<dbReference type="PANTHER" id="PTHR47959:SF13">
    <property type="entry name" value="ATP-DEPENDENT RNA HELICASE RHLE"/>
    <property type="match status" value="1"/>
</dbReference>